<evidence type="ECO:0000256" key="6">
    <source>
        <dbReference type="ARBA" id="ARBA00023211"/>
    </source>
</evidence>
<dbReference type="PANTHER" id="PTHR32092:SF6">
    <property type="entry name" value="ALPHA-GALACTOSIDASE"/>
    <property type="match status" value="1"/>
</dbReference>
<comment type="cofactor">
    <cofactor evidence="12">
        <name>NAD(+)</name>
        <dbReference type="ChEBI" id="CHEBI:57540"/>
    </cofactor>
    <text evidence="12">Binds 1 NAD(+) per subunit.</text>
</comment>
<evidence type="ECO:0000256" key="1">
    <source>
        <dbReference type="ARBA" id="ARBA00001936"/>
    </source>
</evidence>
<feature type="binding site" evidence="10">
    <location>
        <position position="198"/>
    </location>
    <ligand>
        <name>Mn(2+)</name>
        <dbReference type="ChEBI" id="CHEBI:29035"/>
    </ligand>
</feature>
<dbReference type="GO" id="GO:0016616">
    <property type="term" value="F:oxidoreductase activity, acting on the CH-OH group of donors, NAD or NADP as acceptor"/>
    <property type="evidence" value="ECO:0007669"/>
    <property type="project" value="InterPro"/>
</dbReference>
<keyword evidence="7" id="KW-0119">Carbohydrate metabolism</keyword>
<keyword evidence="3 10" id="KW-0479">Metal-binding</keyword>
<keyword evidence="4 12" id="KW-0378">Hydrolase</keyword>
<dbReference type="EC" id="3.2.1.22" evidence="14"/>
<dbReference type="SUPFAM" id="SSF51735">
    <property type="entry name" value="NAD(P)-binding Rossmann-fold domains"/>
    <property type="match status" value="1"/>
</dbReference>
<dbReference type="CDD" id="cd05297">
    <property type="entry name" value="GH4_alpha_glucosidase_galactosidase"/>
    <property type="match status" value="1"/>
</dbReference>
<dbReference type="InterPro" id="IPR015955">
    <property type="entry name" value="Lactate_DH/Glyco_Ohase_4_C"/>
</dbReference>
<evidence type="ECO:0000256" key="2">
    <source>
        <dbReference type="ARBA" id="ARBA00010141"/>
    </source>
</evidence>
<dbReference type="SUPFAM" id="SSF56327">
    <property type="entry name" value="LDH C-terminal domain-like"/>
    <property type="match status" value="1"/>
</dbReference>
<sequence>MLKIAMIGAGSIGFTRRLVMDILSVQEFQDAQFRFMDINEESLNMAADLCRNMIQKNGLSATIQATVNQREAIADADYVFCTARVGGLEAFRHDIEIPLRYGVDQCVGDTLGPGGVFFALRTIPVLLDIARDMRELAPNALLLNYSNPMAMNTWAVRRAGGVRVVGLCHGVQHSHSLISQALGLPKAEVDFTAAGINHQTWFVQVAHQGKNMLPHILESMEKHPEISRKEPCRIDVLRRFGYFSTESNGHLSEYLPWYRKRKGETDPWIYPDTWIGGETGGYLKHCLNRGDEYKGNYPKWMSGELEFIKLGERSEEHGSYILEALETGRVYRGHFNIENQGLITNLPDKSTIEIPCYVDRNGIQPTFIGQLPLACAATCKVSINVQEMAVEAALTGNRELVKQAVLHDPLTAAVCTTDEVWRMCDEMFEALSPWLPQFNGEKRTWNDMPQANNGKLSFIR</sequence>
<keyword evidence="10" id="KW-0533">Nickel</keyword>
<evidence type="ECO:0000259" key="13">
    <source>
        <dbReference type="Pfam" id="PF11975"/>
    </source>
</evidence>
<evidence type="ECO:0000256" key="10">
    <source>
        <dbReference type="PIRSR" id="PIRSR601088-3"/>
    </source>
</evidence>
<dbReference type="RefSeq" id="WP_171651765.1">
    <property type="nucleotide sequence ID" value="NZ_WHOD01000049.1"/>
</dbReference>
<protein>
    <submittedName>
        <fullName evidence="14">Alpha-galactosidase</fullName>
        <ecNumber evidence="14">3.2.1.22</ecNumber>
    </submittedName>
</protein>
<dbReference type="PROSITE" id="PS01324">
    <property type="entry name" value="GLYCOSYL_HYDROL_F4"/>
    <property type="match status" value="1"/>
</dbReference>
<feature type="binding site" evidence="9">
    <location>
        <position position="147"/>
    </location>
    <ligand>
        <name>substrate</name>
    </ligand>
</feature>
<comment type="caution">
    <text evidence="14">The sequence shown here is derived from an EMBL/GenBank/DDBJ whole genome shotgun (WGS) entry which is preliminary data.</text>
</comment>
<dbReference type="EMBL" id="WHOD01000049">
    <property type="protein sequence ID" value="NOU93561.1"/>
    <property type="molecule type" value="Genomic_DNA"/>
</dbReference>
<evidence type="ECO:0000256" key="12">
    <source>
        <dbReference type="RuleBase" id="RU361152"/>
    </source>
</evidence>
<feature type="binding site" evidence="10">
    <location>
        <position position="168"/>
    </location>
    <ligand>
        <name>Mn(2+)</name>
        <dbReference type="ChEBI" id="CHEBI:29035"/>
    </ligand>
</feature>
<dbReference type="GO" id="GO:0004557">
    <property type="term" value="F:alpha-galactosidase activity"/>
    <property type="evidence" value="ECO:0007669"/>
    <property type="project" value="UniProtKB-EC"/>
</dbReference>
<dbReference type="PRINTS" id="PR00732">
    <property type="entry name" value="GLHYDRLASE4"/>
</dbReference>
<evidence type="ECO:0000256" key="3">
    <source>
        <dbReference type="ARBA" id="ARBA00022723"/>
    </source>
</evidence>
<feature type="site" description="Increases basicity of active site Tyr" evidence="11">
    <location>
        <position position="109"/>
    </location>
</feature>
<dbReference type="Gene3D" id="3.90.1820.10">
    <property type="entry name" value="AglA-like glucosidase"/>
    <property type="match status" value="1"/>
</dbReference>
<keyword evidence="10" id="KW-0408">Iron</keyword>
<dbReference type="InterPro" id="IPR019802">
    <property type="entry name" value="GlycHydrolase_4_CS"/>
</dbReference>
<keyword evidence="5 12" id="KW-0520">NAD</keyword>
<evidence type="ECO:0000313" key="14">
    <source>
        <dbReference type="EMBL" id="NOU93561.1"/>
    </source>
</evidence>
<dbReference type="GO" id="GO:0005975">
    <property type="term" value="P:carbohydrate metabolic process"/>
    <property type="evidence" value="ECO:0007669"/>
    <property type="project" value="InterPro"/>
</dbReference>
<evidence type="ECO:0000256" key="8">
    <source>
        <dbReference type="ARBA" id="ARBA00023295"/>
    </source>
</evidence>
<evidence type="ECO:0000256" key="11">
    <source>
        <dbReference type="PIRSR" id="PIRSR601088-4"/>
    </source>
</evidence>
<dbReference type="AlphaFoldDB" id="A0A972JZF8"/>
<organism evidence="14 15">
    <name type="scientific">Paenibacillus foliorum</name>
    <dbReference type="NCBI Taxonomy" id="2654974"/>
    <lineage>
        <taxon>Bacteria</taxon>
        <taxon>Bacillati</taxon>
        <taxon>Bacillota</taxon>
        <taxon>Bacilli</taxon>
        <taxon>Bacillales</taxon>
        <taxon>Paenibacillaceae</taxon>
        <taxon>Paenibacillus</taxon>
    </lineage>
</organism>
<dbReference type="NCBIfam" id="NF011657">
    <property type="entry name" value="PRK15076.1"/>
    <property type="match status" value="1"/>
</dbReference>
<comment type="cofactor">
    <cofactor evidence="1">
        <name>Mn(2+)</name>
        <dbReference type="ChEBI" id="CHEBI:29035"/>
    </cofactor>
</comment>
<reference evidence="14" key="1">
    <citation type="submission" date="2019-10" db="EMBL/GenBank/DDBJ databases">
        <title>Description of Paenibacillus glebae sp. nov.</title>
        <authorList>
            <person name="Carlier A."/>
            <person name="Qi S."/>
        </authorList>
    </citation>
    <scope>NUCLEOTIDE SEQUENCE</scope>
    <source>
        <strain evidence="14">LMG 31456</strain>
    </source>
</reference>
<dbReference type="Pfam" id="PF02056">
    <property type="entry name" value="Glyco_hydro_4"/>
    <property type="match status" value="1"/>
</dbReference>
<dbReference type="PANTHER" id="PTHR32092">
    <property type="entry name" value="6-PHOSPHO-BETA-GLUCOSIDASE-RELATED"/>
    <property type="match status" value="1"/>
</dbReference>
<gene>
    <name evidence="14" type="primary">melA</name>
    <name evidence="14" type="ORF">GC093_10060</name>
</gene>
<dbReference type="InterPro" id="IPR022616">
    <property type="entry name" value="Glyco_hydro_4_C"/>
</dbReference>
<proteinExistence type="inferred from homology"/>
<dbReference type="Pfam" id="PF11975">
    <property type="entry name" value="Glyco_hydro_4C"/>
    <property type="match status" value="1"/>
</dbReference>
<keyword evidence="10" id="KW-0170">Cobalt</keyword>
<feature type="domain" description="Glycosyl hydrolase family 4 C-terminal" evidence="13">
    <location>
        <begin position="194"/>
        <end position="411"/>
    </location>
</feature>
<dbReference type="GO" id="GO:0046872">
    <property type="term" value="F:metal ion binding"/>
    <property type="evidence" value="ECO:0007669"/>
    <property type="project" value="UniProtKB-KW"/>
</dbReference>
<evidence type="ECO:0000313" key="15">
    <source>
        <dbReference type="Proteomes" id="UP000641588"/>
    </source>
</evidence>
<evidence type="ECO:0000256" key="7">
    <source>
        <dbReference type="ARBA" id="ARBA00023277"/>
    </source>
</evidence>
<dbReference type="Proteomes" id="UP000641588">
    <property type="component" value="Unassembled WGS sequence"/>
</dbReference>
<keyword evidence="8 12" id="KW-0326">Glycosidase</keyword>
<dbReference type="InterPro" id="IPR053715">
    <property type="entry name" value="GH4_Enzyme_sf"/>
</dbReference>
<accession>A0A972JZF8</accession>
<evidence type="ECO:0000256" key="5">
    <source>
        <dbReference type="ARBA" id="ARBA00023027"/>
    </source>
</evidence>
<dbReference type="InterPro" id="IPR036291">
    <property type="entry name" value="NAD(P)-bd_dom_sf"/>
</dbReference>
<keyword evidence="6 10" id="KW-0464">Manganese</keyword>
<dbReference type="InterPro" id="IPR001088">
    <property type="entry name" value="Glyco_hydro_4"/>
</dbReference>
<name>A0A972JZF8_9BACL</name>
<keyword evidence="15" id="KW-1185">Reference proteome</keyword>
<evidence type="ECO:0000256" key="4">
    <source>
        <dbReference type="ARBA" id="ARBA00022801"/>
    </source>
</evidence>
<comment type="similarity">
    <text evidence="2 12">Belongs to the glycosyl hydrolase 4 family.</text>
</comment>
<evidence type="ECO:0000256" key="9">
    <source>
        <dbReference type="PIRSR" id="PIRSR601088-2"/>
    </source>
</evidence>